<dbReference type="InterPro" id="IPR043133">
    <property type="entry name" value="GTP-CH-I_C/QueF"/>
</dbReference>
<comment type="subunit">
    <text evidence="5">Homooctamer.</text>
</comment>
<dbReference type="GO" id="GO:0046656">
    <property type="term" value="P:folic acid biosynthetic process"/>
    <property type="evidence" value="ECO:0007669"/>
    <property type="project" value="UniProtKB-UniRule"/>
</dbReference>
<keyword evidence="7" id="KW-0413">Isomerase</keyword>
<dbReference type="GO" id="GO:0004150">
    <property type="term" value="F:dihydroneopterin aldolase activity"/>
    <property type="evidence" value="ECO:0007669"/>
    <property type="project" value="UniProtKB-UniRule"/>
</dbReference>
<dbReference type="Pfam" id="PF02152">
    <property type="entry name" value="FolB"/>
    <property type="match status" value="1"/>
</dbReference>
<evidence type="ECO:0000256" key="1">
    <source>
        <dbReference type="ARBA" id="ARBA00000693"/>
    </source>
</evidence>
<dbReference type="SMART" id="SM00905">
    <property type="entry name" value="FolB"/>
    <property type="match status" value="1"/>
</dbReference>
<feature type="domain" description="Dihydroneopterin aldolase/epimerase" evidence="11">
    <location>
        <begin position="4"/>
        <end position="114"/>
    </location>
</feature>
<evidence type="ECO:0000256" key="5">
    <source>
        <dbReference type="ARBA" id="ARBA00011823"/>
    </source>
</evidence>
<keyword evidence="6 10" id="KW-0289">Folate biosynthesis</keyword>
<dbReference type="KEGG" id="ehd:ERCIPSTX3056_303"/>
<reference evidence="12 13" key="1">
    <citation type="submission" date="2019-02" db="EMBL/GenBank/DDBJ databases">
        <authorList>
            <person name="Manzano-Marin A."/>
            <person name="Manzano-Marin A."/>
        </authorList>
    </citation>
    <scope>NUCLEOTIDE SEQUENCE [LARGE SCALE GENOMIC DNA]</scope>
    <source>
        <strain evidence="12 13">ErCipseudotaxifoliae</strain>
    </source>
</reference>
<proteinExistence type="inferred from homology"/>
<comment type="pathway">
    <text evidence="3 10">Cofactor biosynthesis; tetrahydrofolate biosynthesis; 2-amino-4-hydroxy-6-hydroxymethyl-7,8-dihydropteridine diphosphate from 7,8-dihydroneopterin triphosphate: step 3/4.</text>
</comment>
<evidence type="ECO:0000256" key="4">
    <source>
        <dbReference type="ARBA" id="ARBA00005708"/>
    </source>
</evidence>
<dbReference type="PANTHER" id="PTHR42844">
    <property type="entry name" value="DIHYDRONEOPTERIN ALDOLASE 1-RELATED"/>
    <property type="match status" value="1"/>
</dbReference>
<dbReference type="GO" id="GO:0046654">
    <property type="term" value="P:tetrahydrofolate biosynthetic process"/>
    <property type="evidence" value="ECO:0007669"/>
    <property type="project" value="UniProtKB-UniRule"/>
</dbReference>
<dbReference type="PANTHER" id="PTHR42844:SF1">
    <property type="entry name" value="DIHYDRONEOPTERIN ALDOLASE 1-RELATED"/>
    <property type="match status" value="1"/>
</dbReference>
<sequence length="135" mass="14937">MDIVFINKLSVTTTVGIHDWEQTLPQTLLFDLQIGLDTRKAGISDNLKDCLNYASIAEAVITLVSNGKFLLIERVAEEVATLLLNKFSFLWVRIKVIKPNAVAQAQQVGVVIERGTIMESITCTHCNHIRVDTGA</sequence>
<evidence type="ECO:0000256" key="7">
    <source>
        <dbReference type="ARBA" id="ARBA00023235"/>
    </source>
</evidence>
<dbReference type="CDD" id="cd00534">
    <property type="entry name" value="DHNA_DHNTPE"/>
    <property type="match status" value="1"/>
</dbReference>
<evidence type="ECO:0000259" key="11">
    <source>
        <dbReference type="SMART" id="SM00905"/>
    </source>
</evidence>
<keyword evidence="8 10" id="KW-0456">Lyase</keyword>
<evidence type="ECO:0000313" key="13">
    <source>
        <dbReference type="Proteomes" id="UP000294462"/>
    </source>
</evidence>
<evidence type="ECO:0000256" key="9">
    <source>
        <dbReference type="ARBA" id="ARBA00059496"/>
    </source>
</evidence>
<dbReference type="InterPro" id="IPR006156">
    <property type="entry name" value="Dihydroneopterin_aldolase"/>
</dbReference>
<dbReference type="EMBL" id="LR217725">
    <property type="protein sequence ID" value="VFP86877.1"/>
    <property type="molecule type" value="Genomic_DNA"/>
</dbReference>
<protein>
    <recommendedName>
        <fullName evidence="10">7,8-dihydroneopterin aldolase</fullName>
        <ecNumber evidence="10">4.1.2.25</ecNumber>
    </recommendedName>
</protein>
<evidence type="ECO:0000256" key="6">
    <source>
        <dbReference type="ARBA" id="ARBA00022909"/>
    </source>
</evidence>
<comment type="catalytic activity">
    <reaction evidence="2 10">
        <text>7,8-dihydroneopterin = 6-hydroxymethyl-7,8-dihydropterin + glycolaldehyde</text>
        <dbReference type="Rhea" id="RHEA:10540"/>
        <dbReference type="ChEBI" id="CHEBI:17001"/>
        <dbReference type="ChEBI" id="CHEBI:17071"/>
        <dbReference type="ChEBI" id="CHEBI:44841"/>
        <dbReference type="EC" id="4.1.2.25"/>
    </reaction>
</comment>
<name>A0A451DJQ6_9GAMM</name>
<dbReference type="GO" id="GO:0005737">
    <property type="term" value="C:cytoplasm"/>
    <property type="evidence" value="ECO:0007669"/>
    <property type="project" value="TreeGrafter"/>
</dbReference>
<comment type="similarity">
    <text evidence="4 10">Belongs to the DHNA family.</text>
</comment>
<evidence type="ECO:0000256" key="8">
    <source>
        <dbReference type="ARBA" id="ARBA00023239"/>
    </source>
</evidence>
<dbReference type="NCBIfam" id="TIGR00526">
    <property type="entry name" value="folB_dom"/>
    <property type="match status" value="1"/>
</dbReference>
<evidence type="ECO:0000256" key="3">
    <source>
        <dbReference type="ARBA" id="ARBA00005013"/>
    </source>
</evidence>
<dbReference type="RefSeq" id="WP_072666208.1">
    <property type="nucleotide sequence ID" value="NZ_LR217725.1"/>
</dbReference>
<evidence type="ECO:0000256" key="10">
    <source>
        <dbReference type="RuleBase" id="RU362079"/>
    </source>
</evidence>
<keyword evidence="13" id="KW-1185">Reference proteome</keyword>
<comment type="function">
    <text evidence="9">Catalyzes the conversion of 7,8-dihydroneopterin to 6-hydroxymethyl-7,8-dihydropterin. Can use L-threo-dihydroneopterin and D-erythro-dihydroneopterin as substrates for the formation of 6-hydroxymethyldihydropterin, but it can also catalyze the epimerization of carbon 2' of dihydroneopterin to dihydromonapterin at appreciable velocity.</text>
</comment>
<dbReference type="Gene3D" id="3.30.1130.10">
    <property type="match status" value="1"/>
</dbReference>
<dbReference type="GO" id="GO:0016853">
    <property type="term" value="F:isomerase activity"/>
    <property type="evidence" value="ECO:0007669"/>
    <property type="project" value="UniProtKB-KW"/>
</dbReference>
<gene>
    <name evidence="12" type="primary">folB</name>
    <name evidence="12" type="ORF">ERCIPSTX3056_303</name>
</gene>
<dbReference type="AlphaFoldDB" id="A0A451DJQ6"/>
<dbReference type="Proteomes" id="UP000294462">
    <property type="component" value="Chromosome"/>
</dbReference>
<accession>A0A451DJQ6</accession>
<comment type="catalytic activity">
    <reaction evidence="1">
        <text>7,8-dihydroneopterin = 7,8-dihydromonapterin</text>
        <dbReference type="Rhea" id="RHEA:45328"/>
        <dbReference type="ChEBI" id="CHEBI:17001"/>
        <dbReference type="ChEBI" id="CHEBI:71175"/>
        <dbReference type="EC" id="5.1.99.8"/>
    </reaction>
</comment>
<dbReference type="FunFam" id="3.30.1130.10:FF:000002">
    <property type="entry name" value="7,8-dihydroneopterin aldolase"/>
    <property type="match status" value="1"/>
</dbReference>
<evidence type="ECO:0000313" key="12">
    <source>
        <dbReference type="EMBL" id="VFP86877.1"/>
    </source>
</evidence>
<evidence type="ECO:0000256" key="2">
    <source>
        <dbReference type="ARBA" id="ARBA00001353"/>
    </source>
</evidence>
<dbReference type="EC" id="4.1.2.25" evidence="10"/>
<dbReference type="InterPro" id="IPR006157">
    <property type="entry name" value="FolB_dom"/>
</dbReference>
<dbReference type="NCBIfam" id="TIGR00525">
    <property type="entry name" value="folB"/>
    <property type="match status" value="1"/>
</dbReference>
<dbReference type="SUPFAM" id="SSF55620">
    <property type="entry name" value="Tetrahydrobiopterin biosynthesis enzymes-like"/>
    <property type="match status" value="1"/>
</dbReference>
<dbReference type="UniPathway" id="UPA00077">
    <property type="reaction ID" value="UER00154"/>
</dbReference>
<dbReference type="OrthoDB" id="9810587at2"/>
<organism evidence="12 13">
    <name type="scientific">Candidatus Erwinia haradaeae</name>
    <dbReference type="NCBI Taxonomy" id="1922217"/>
    <lineage>
        <taxon>Bacteria</taxon>
        <taxon>Pseudomonadati</taxon>
        <taxon>Pseudomonadota</taxon>
        <taxon>Gammaproteobacteria</taxon>
        <taxon>Enterobacterales</taxon>
        <taxon>Erwiniaceae</taxon>
        <taxon>Erwinia</taxon>
    </lineage>
</organism>